<dbReference type="Gene3D" id="3.90.930.1">
    <property type="match status" value="1"/>
</dbReference>
<protein>
    <submittedName>
        <fullName evidence="1">Uncharacterized protein</fullName>
    </submittedName>
</protein>
<dbReference type="RefSeq" id="WP_116183852.1">
    <property type="nucleotide sequence ID" value="NZ_QTJX01000002.1"/>
</dbReference>
<evidence type="ECO:0000313" key="1">
    <source>
        <dbReference type="EMBL" id="RDY59238.1"/>
    </source>
</evidence>
<sequence>MKKNLLIIFILPLIFIACKENQSENKLNEKLEFYPDNKNLTFKKRVILENTDSLFYFYRNGQIFKKGKIQKNGKPSGIWNLYSNDGKLREIREWFVIDGHSRINRAWFLNKKGDTLAWRDQDSIFKQKEFVNDTIGTRATDYNVFDFNKDTIYLNEPIRGVVFCNSRRIRDYDSQIRVFLHSESENFNSPFPNDSIIRTDHFENLKTDTINQKWFTDINPERYGHVAIFGAWFKNPGKKLLRGYMEEYSHGPFKENEIDSMTAKVYFEKIIYVKDTIE</sequence>
<evidence type="ECO:0000313" key="2">
    <source>
        <dbReference type="Proteomes" id="UP000261828"/>
    </source>
</evidence>
<keyword evidence="2" id="KW-1185">Reference proteome</keyword>
<comment type="caution">
    <text evidence="1">The sequence shown here is derived from an EMBL/GenBank/DDBJ whole genome shotgun (WGS) entry which is preliminary data.</text>
</comment>
<proteinExistence type="predicted"/>
<organism evidence="1 2">
    <name type="scientific">Flagellimonas nanhaiensis</name>
    <dbReference type="NCBI Taxonomy" id="2292706"/>
    <lineage>
        <taxon>Bacteria</taxon>
        <taxon>Pseudomonadati</taxon>
        <taxon>Bacteroidota</taxon>
        <taxon>Flavobacteriia</taxon>
        <taxon>Flavobacteriales</taxon>
        <taxon>Flavobacteriaceae</taxon>
        <taxon>Flagellimonas</taxon>
    </lineage>
</organism>
<dbReference type="OrthoDB" id="7342920at2"/>
<gene>
    <name evidence="1" type="ORF">DX873_07510</name>
</gene>
<dbReference type="AlphaFoldDB" id="A0A371JP08"/>
<dbReference type="Proteomes" id="UP000261828">
    <property type="component" value="Unassembled WGS sequence"/>
</dbReference>
<accession>A0A371JP08</accession>
<dbReference type="EMBL" id="QTJX01000002">
    <property type="protein sequence ID" value="RDY59238.1"/>
    <property type="molecule type" value="Genomic_DNA"/>
</dbReference>
<dbReference type="PROSITE" id="PS51257">
    <property type="entry name" value="PROKAR_LIPOPROTEIN"/>
    <property type="match status" value="1"/>
</dbReference>
<name>A0A371JP08_9FLAO</name>
<reference evidence="1 2" key="1">
    <citation type="submission" date="2018-08" db="EMBL/GenBank/DDBJ databases">
        <title>Muricauda nanhaiensis sp. nov., isolated from seawater of the South China Sea.</title>
        <authorList>
            <person name="Dang Y."/>
        </authorList>
    </citation>
    <scope>NUCLEOTIDE SEQUENCE [LARGE SCALE GENOMIC DNA]</scope>
    <source>
        <strain evidence="1 2">SM1704</strain>
    </source>
</reference>